<gene>
    <name evidence="1" type="ORF">GCM10009107_52270</name>
</gene>
<name>A0ABP3VT21_9BURK</name>
<dbReference type="EMBL" id="BAAAEW010000042">
    <property type="protein sequence ID" value="GAA0765263.1"/>
    <property type="molecule type" value="Genomic_DNA"/>
</dbReference>
<dbReference type="Proteomes" id="UP001500279">
    <property type="component" value="Unassembled WGS sequence"/>
</dbReference>
<dbReference type="RefSeq" id="WP_141288044.1">
    <property type="nucleotide sequence ID" value="NZ_BAAAEW010000042.1"/>
</dbReference>
<comment type="caution">
    <text evidence="1">The sequence shown here is derived from an EMBL/GenBank/DDBJ whole genome shotgun (WGS) entry which is preliminary data.</text>
</comment>
<reference evidence="2" key="1">
    <citation type="journal article" date="2019" name="Int. J. Syst. Evol. Microbiol.">
        <title>The Global Catalogue of Microorganisms (GCM) 10K type strain sequencing project: providing services to taxonomists for standard genome sequencing and annotation.</title>
        <authorList>
            <consortium name="The Broad Institute Genomics Platform"/>
            <consortium name="The Broad Institute Genome Sequencing Center for Infectious Disease"/>
            <person name="Wu L."/>
            <person name="Ma J."/>
        </authorList>
    </citation>
    <scope>NUCLEOTIDE SEQUENCE [LARGE SCALE GENOMIC DNA]</scope>
    <source>
        <strain evidence="2">JCM 15503</strain>
    </source>
</reference>
<dbReference type="Pfam" id="PF14101">
    <property type="entry name" value="DUF4275"/>
    <property type="match status" value="1"/>
</dbReference>
<sequence>MKRNFLKPATSIEGVLRCCTPDETLVWGERWLDVFGRNRHGVNADDYLWHVFSGGRYPSLDAAEARAVYAAHSAERYILLSNDQRSAFVLDRKPVNWPERDYNVFPENLAWNMAFTHEEGWLGPYFAKHADYVQLEAANQQRLEKRRQAEVARARGWC</sequence>
<evidence type="ECO:0000313" key="2">
    <source>
        <dbReference type="Proteomes" id="UP001500279"/>
    </source>
</evidence>
<evidence type="ECO:0000313" key="1">
    <source>
        <dbReference type="EMBL" id="GAA0765263.1"/>
    </source>
</evidence>
<protein>
    <recommendedName>
        <fullName evidence="3">DUF4275 family protein</fullName>
    </recommendedName>
</protein>
<keyword evidence="2" id="KW-1185">Reference proteome</keyword>
<proteinExistence type="predicted"/>
<organism evidence="1 2">
    <name type="scientific">Ideonella azotifigens</name>
    <dbReference type="NCBI Taxonomy" id="513160"/>
    <lineage>
        <taxon>Bacteria</taxon>
        <taxon>Pseudomonadati</taxon>
        <taxon>Pseudomonadota</taxon>
        <taxon>Betaproteobacteria</taxon>
        <taxon>Burkholderiales</taxon>
        <taxon>Sphaerotilaceae</taxon>
        <taxon>Ideonella</taxon>
    </lineage>
</organism>
<dbReference type="InterPro" id="IPR025454">
    <property type="entry name" value="DUF4275"/>
</dbReference>
<evidence type="ECO:0008006" key="3">
    <source>
        <dbReference type="Google" id="ProtNLM"/>
    </source>
</evidence>
<accession>A0ABP3VT21</accession>